<organism evidence="1 2">
    <name type="scientific">Stephania cephalantha</name>
    <dbReference type="NCBI Taxonomy" id="152367"/>
    <lineage>
        <taxon>Eukaryota</taxon>
        <taxon>Viridiplantae</taxon>
        <taxon>Streptophyta</taxon>
        <taxon>Embryophyta</taxon>
        <taxon>Tracheophyta</taxon>
        <taxon>Spermatophyta</taxon>
        <taxon>Magnoliopsida</taxon>
        <taxon>Ranunculales</taxon>
        <taxon>Menispermaceae</taxon>
        <taxon>Menispermoideae</taxon>
        <taxon>Cissampelideae</taxon>
        <taxon>Stephania</taxon>
    </lineage>
</organism>
<dbReference type="AlphaFoldDB" id="A0AAP0PKW1"/>
<name>A0AAP0PKW1_9MAGN</name>
<reference evidence="1 2" key="1">
    <citation type="submission" date="2024-01" db="EMBL/GenBank/DDBJ databases">
        <title>Genome assemblies of Stephania.</title>
        <authorList>
            <person name="Yang L."/>
        </authorList>
    </citation>
    <scope>NUCLEOTIDE SEQUENCE [LARGE SCALE GENOMIC DNA]</scope>
    <source>
        <strain evidence="1">JXDWG</strain>
        <tissue evidence="1">Leaf</tissue>
    </source>
</reference>
<dbReference type="Proteomes" id="UP001419268">
    <property type="component" value="Unassembled WGS sequence"/>
</dbReference>
<sequence length="146" mass="16233">MDTPGYIYFSYPLLITNIYQLVEVYLTGLDRDSSPATTITNTFIASLGLLKGYVDSKDEGVRVQKKQRQNDLDDLAEEDTIAQNEWLAAYKQQRQAVRAERRARTSAAAAAQLARAQQAQSDHVLDISDPSCLCLSLALTLSLCFI</sequence>
<accession>A0AAP0PKW1</accession>
<evidence type="ECO:0000313" key="1">
    <source>
        <dbReference type="EMBL" id="KAK9148463.1"/>
    </source>
</evidence>
<gene>
    <name evidence="1" type="ORF">Scep_007220</name>
</gene>
<proteinExistence type="predicted"/>
<comment type="caution">
    <text evidence="1">The sequence shown here is derived from an EMBL/GenBank/DDBJ whole genome shotgun (WGS) entry which is preliminary data.</text>
</comment>
<dbReference type="EMBL" id="JBBNAG010000003">
    <property type="protein sequence ID" value="KAK9148463.1"/>
    <property type="molecule type" value="Genomic_DNA"/>
</dbReference>
<keyword evidence="2" id="KW-1185">Reference proteome</keyword>
<protein>
    <submittedName>
        <fullName evidence="1">Uncharacterized protein</fullName>
    </submittedName>
</protein>
<evidence type="ECO:0000313" key="2">
    <source>
        <dbReference type="Proteomes" id="UP001419268"/>
    </source>
</evidence>